<proteinExistence type="predicted"/>
<reference evidence="1 2" key="1">
    <citation type="submission" date="2018-02" db="EMBL/GenBank/DDBJ databases">
        <title>Complete genome of Nitrosopumilus ureaphilus PS0.</title>
        <authorList>
            <person name="Qin W."/>
            <person name="Zheng Y."/>
            <person name="Stahl D.A."/>
        </authorList>
    </citation>
    <scope>NUCLEOTIDE SEQUENCE [LARGE SCALE GENOMIC DNA]</scope>
    <source>
        <strain evidence="1 2">PS0</strain>
    </source>
</reference>
<dbReference type="SUPFAM" id="SSF53335">
    <property type="entry name" value="S-adenosyl-L-methionine-dependent methyltransferases"/>
    <property type="match status" value="1"/>
</dbReference>
<dbReference type="PANTHER" id="PTHR43861:SF6">
    <property type="entry name" value="METHYLTRANSFERASE TYPE 11"/>
    <property type="match status" value="1"/>
</dbReference>
<gene>
    <name evidence="1" type="ORF">C5F50_00665</name>
</gene>
<organism evidence="1 2">
    <name type="scientific">Nitrosopumilus ureiphilus</name>
    <dbReference type="NCBI Taxonomy" id="1470067"/>
    <lineage>
        <taxon>Archaea</taxon>
        <taxon>Nitrososphaerota</taxon>
        <taxon>Nitrososphaeria</taxon>
        <taxon>Nitrosopumilales</taxon>
        <taxon>Nitrosopumilaceae</taxon>
        <taxon>Nitrosopumilus</taxon>
    </lineage>
</organism>
<evidence type="ECO:0000313" key="1">
    <source>
        <dbReference type="EMBL" id="QLH05758.1"/>
    </source>
</evidence>
<evidence type="ECO:0008006" key="3">
    <source>
        <dbReference type="Google" id="ProtNLM"/>
    </source>
</evidence>
<accession>A0A7D5R587</accession>
<sequence>MKCISCGNLSMTKFINDSYLKLPVFQCKKCNLYVTGESEIEIEEKTKSIYLEKHWGQNNLWDATNAIKNNYTDIDSQGKRRHWISQYKYCKPYITNKKNILEIGAGQGQATFWFDNEGFSVTSIEPDENNVELINKKLKNSHCIVGTAENFQINEKFDVIWMSHVLEHIIKPVQFFENIRRNLKNEGIFFIEVPNCENDSMLNSSIFLVPHTFHFSKNSLANLAKKSGFKVVKSDYFRPATKLEGIVNKLTRSRLKKFQYYPRIPTNNKKGKFLRLLLKM</sequence>
<dbReference type="Proteomes" id="UP000509478">
    <property type="component" value="Chromosome"/>
</dbReference>
<keyword evidence="2" id="KW-1185">Reference proteome</keyword>
<dbReference type="AlphaFoldDB" id="A0A7D5R587"/>
<evidence type="ECO:0000313" key="2">
    <source>
        <dbReference type="Proteomes" id="UP000509478"/>
    </source>
</evidence>
<dbReference type="CDD" id="cd02440">
    <property type="entry name" value="AdoMet_MTases"/>
    <property type="match status" value="1"/>
</dbReference>
<dbReference type="InterPro" id="IPR029063">
    <property type="entry name" value="SAM-dependent_MTases_sf"/>
</dbReference>
<dbReference type="PANTHER" id="PTHR43861">
    <property type="entry name" value="TRANS-ACONITATE 2-METHYLTRANSFERASE-RELATED"/>
    <property type="match status" value="1"/>
</dbReference>
<name>A0A7D5R587_9ARCH</name>
<protein>
    <recommendedName>
        <fullName evidence="3">Class I SAM-dependent methyltransferase</fullName>
    </recommendedName>
</protein>
<dbReference type="Gene3D" id="3.40.50.150">
    <property type="entry name" value="Vaccinia Virus protein VP39"/>
    <property type="match status" value="1"/>
</dbReference>
<dbReference type="KEGG" id="nue:C5F50_00665"/>
<dbReference type="EMBL" id="CP026995">
    <property type="protein sequence ID" value="QLH05758.1"/>
    <property type="molecule type" value="Genomic_DNA"/>
</dbReference>
<dbReference type="Pfam" id="PF13489">
    <property type="entry name" value="Methyltransf_23"/>
    <property type="match status" value="1"/>
</dbReference>